<keyword evidence="1" id="KW-0812">Transmembrane</keyword>
<dbReference type="Proteomes" id="UP000036356">
    <property type="component" value="Unassembled WGS sequence"/>
</dbReference>
<evidence type="ECO:0000256" key="1">
    <source>
        <dbReference type="SAM" id="Phobius"/>
    </source>
</evidence>
<accession>A0A0J1FWA6</accession>
<dbReference type="AlphaFoldDB" id="A0A0J1FWA6"/>
<dbReference type="STRING" id="476652.DEAC_c01030"/>
<dbReference type="SUPFAM" id="SSF51261">
    <property type="entry name" value="Duplicated hybrid motif"/>
    <property type="match status" value="1"/>
</dbReference>
<proteinExistence type="predicted"/>
<dbReference type="GO" id="GO:0004222">
    <property type="term" value="F:metalloendopeptidase activity"/>
    <property type="evidence" value="ECO:0007669"/>
    <property type="project" value="TreeGrafter"/>
</dbReference>
<dbReference type="Pfam" id="PF01551">
    <property type="entry name" value="Peptidase_M23"/>
    <property type="match status" value="1"/>
</dbReference>
<dbReference type="EC" id="3.4.-.-" evidence="3"/>
<feature type="transmembrane region" description="Helical" evidence="1">
    <location>
        <begin position="7"/>
        <end position="30"/>
    </location>
</feature>
<dbReference type="RefSeq" id="WP_047808079.1">
    <property type="nucleotide sequence ID" value="NZ_LDZY01000001.1"/>
</dbReference>
<keyword evidence="1" id="KW-1133">Transmembrane helix</keyword>
<dbReference type="CDD" id="cd12797">
    <property type="entry name" value="M23_peptidase"/>
    <property type="match status" value="1"/>
</dbReference>
<evidence type="ECO:0000313" key="3">
    <source>
        <dbReference type="EMBL" id="KLU67699.1"/>
    </source>
</evidence>
<keyword evidence="4" id="KW-1185">Reference proteome</keyword>
<reference evidence="3 4" key="1">
    <citation type="submission" date="2015-06" db="EMBL/GenBank/DDBJ databases">
        <title>Draft genome of the moderately acidophilic sulfate reducer Candidatus Desulfosporosinus acididurans strain M1.</title>
        <authorList>
            <person name="Poehlein A."/>
            <person name="Petzsch P."/>
            <person name="Johnson B.D."/>
            <person name="Schloemann M."/>
            <person name="Daniel R."/>
            <person name="Muehling M."/>
        </authorList>
    </citation>
    <scope>NUCLEOTIDE SEQUENCE [LARGE SCALE GENOMIC DNA]</scope>
    <source>
        <strain evidence="3 4">M1</strain>
    </source>
</reference>
<dbReference type="PANTHER" id="PTHR21666">
    <property type="entry name" value="PEPTIDASE-RELATED"/>
    <property type="match status" value="1"/>
</dbReference>
<name>A0A0J1FWA6_9FIRM</name>
<dbReference type="PANTHER" id="PTHR21666:SF270">
    <property type="entry name" value="MUREIN HYDROLASE ACTIVATOR ENVC"/>
    <property type="match status" value="1"/>
</dbReference>
<dbReference type="PATRIC" id="fig|476652.3.peg.100"/>
<dbReference type="EMBL" id="LDZY01000001">
    <property type="protein sequence ID" value="KLU67699.1"/>
    <property type="molecule type" value="Genomic_DNA"/>
</dbReference>
<sequence>MRTKVQWNYFIALTQILCLMAAALVFWNLLHRSPSQDKDIYPYLLSISPNLVKECSQEYRSGKVVPWEDLLAIRSTLSPQEGQFLIEQLKNKISFQNLSWGNIPLPIKNLVTRRRDILVHVQYLTPGRYRFPVVGKTWFEDSFGADREGGKRAHEGTDLFAPEGTPIINICGGRIEQLGWNRLGGERVGVRGDDGNYYYYAHLETISSKLVKGKRIEAGEDVGTMGHTGDALTTPDHLHLGIEIPNGQWINPYPFLVVWQYWADQRINAAIHNLSKDERNLLILSRFGIL</sequence>
<keyword evidence="1" id="KW-0472">Membrane</keyword>
<protein>
    <submittedName>
        <fullName evidence="3">L-Ala--D-Glu endopeptidase</fullName>
        <ecNumber evidence="3">3.4.-.-</ecNumber>
    </submittedName>
</protein>
<evidence type="ECO:0000259" key="2">
    <source>
        <dbReference type="Pfam" id="PF01551"/>
    </source>
</evidence>
<gene>
    <name evidence="3" type="primary">lytH</name>
    <name evidence="3" type="ORF">DEAC_c01030</name>
</gene>
<dbReference type="InterPro" id="IPR050570">
    <property type="entry name" value="Cell_wall_metabolism_enzyme"/>
</dbReference>
<organism evidence="3 4">
    <name type="scientific">Desulfosporosinus acididurans</name>
    <dbReference type="NCBI Taxonomy" id="476652"/>
    <lineage>
        <taxon>Bacteria</taxon>
        <taxon>Bacillati</taxon>
        <taxon>Bacillota</taxon>
        <taxon>Clostridia</taxon>
        <taxon>Eubacteriales</taxon>
        <taxon>Desulfitobacteriaceae</taxon>
        <taxon>Desulfosporosinus</taxon>
    </lineage>
</organism>
<feature type="domain" description="M23ase beta-sheet core" evidence="2">
    <location>
        <begin position="153"/>
        <end position="252"/>
    </location>
</feature>
<comment type="caution">
    <text evidence="3">The sequence shown here is derived from an EMBL/GenBank/DDBJ whole genome shotgun (WGS) entry which is preliminary data.</text>
</comment>
<dbReference type="Gene3D" id="2.70.70.10">
    <property type="entry name" value="Glucose Permease (Domain IIA)"/>
    <property type="match status" value="1"/>
</dbReference>
<dbReference type="InterPro" id="IPR016047">
    <property type="entry name" value="M23ase_b-sheet_dom"/>
</dbReference>
<keyword evidence="3" id="KW-0378">Hydrolase</keyword>
<dbReference type="InterPro" id="IPR011055">
    <property type="entry name" value="Dup_hybrid_motif"/>
</dbReference>
<evidence type="ECO:0000313" key="4">
    <source>
        <dbReference type="Proteomes" id="UP000036356"/>
    </source>
</evidence>